<sequence>MLDEQFLSESIVADEQGRHSLTELKNGIYSQFQFERLECASNLIEEPVSFICGVDLYNTPVITPNGDGYNDFMEIEGIEDFPTNHVSIFNRWGNLVWETDSYRNNEMGFGGRGNTAFAGGDLNDGTYFIVIDLGNSAQRQNKFVVIKR</sequence>
<gene>
    <name evidence="1" type="ORF">N7U62_09810</name>
</gene>
<organism evidence="1 2">
    <name type="scientific">Reichenbachiella ulvae</name>
    <dbReference type="NCBI Taxonomy" id="2980104"/>
    <lineage>
        <taxon>Bacteria</taxon>
        <taxon>Pseudomonadati</taxon>
        <taxon>Bacteroidota</taxon>
        <taxon>Cytophagia</taxon>
        <taxon>Cytophagales</taxon>
        <taxon>Reichenbachiellaceae</taxon>
        <taxon>Reichenbachiella</taxon>
    </lineage>
</organism>
<name>A0ABT3CTG1_9BACT</name>
<proteinExistence type="predicted"/>
<reference evidence="1 2" key="1">
    <citation type="submission" date="2022-10" db="EMBL/GenBank/DDBJ databases">
        <title>Comparative genomics and taxonomic characterization of three novel marine species of genus Reichenbachiella exhibiting antioxidant and polysaccharide degradation activities.</title>
        <authorList>
            <person name="Muhammad N."/>
            <person name="Lee Y.-J."/>
            <person name="Ko J."/>
            <person name="Kim S.-G."/>
        </authorList>
    </citation>
    <scope>NUCLEOTIDE SEQUENCE [LARGE SCALE GENOMIC DNA]</scope>
    <source>
        <strain evidence="1 2">ABR2-5</strain>
    </source>
</reference>
<dbReference type="EMBL" id="JAOYOD010000001">
    <property type="protein sequence ID" value="MCV9386958.1"/>
    <property type="molecule type" value="Genomic_DNA"/>
</dbReference>
<dbReference type="NCBIfam" id="TIGR04131">
    <property type="entry name" value="Bac_Flav_CTERM"/>
    <property type="match status" value="1"/>
</dbReference>
<dbReference type="RefSeq" id="WP_264137789.1">
    <property type="nucleotide sequence ID" value="NZ_JAOYOD010000001.1"/>
</dbReference>
<accession>A0ABT3CTG1</accession>
<evidence type="ECO:0000313" key="1">
    <source>
        <dbReference type="EMBL" id="MCV9386958.1"/>
    </source>
</evidence>
<keyword evidence="2" id="KW-1185">Reference proteome</keyword>
<comment type="caution">
    <text evidence="1">The sequence shown here is derived from an EMBL/GenBank/DDBJ whole genome shotgun (WGS) entry which is preliminary data.</text>
</comment>
<dbReference type="Pfam" id="PF13585">
    <property type="entry name" value="CHU_C"/>
    <property type="match status" value="1"/>
</dbReference>
<dbReference type="Proteomes" id="UP001300692">
    <property type="component" value="Unassembled WGS sequence"/>
</dbReference>
<protein>
    <submittedName>
        <fullName evidence="1">Gliding motility-associated C-terminal domain-containing protein</fullName>
    </submittedName>
</protein>
<dbReference type="InterPro" id="IPR026341">
    <property type="entry name" value="T9SS_type_B"/>
</dbReference>
<evidence type="ECO:0000313" key="2">
    <source>
        <dbReference type="Proteomes" id="UP001300692"/>
    </source>
</evidence>